<dbReference type="SUPFAM" id="SSF52058">
    <property type="entry name" value="L domain-like"/>
    <property type="match status" value="1"/>
</dbReference>
<dbReference type="PANTHER" id="PTHR46652:SF3">
    <property type="entry name" value="LEUCINE-RICH REPEAT-CONTAINING PROTEIN 9"/>
    <property type="match status" value="1"/>
</dbReference>
<accession>A0A518E204</accession>
<reference evidence="4 5" key="1">
    <citation type="submission" date="2019-02" db="EMBL/GenBank/DDBJ databases">
        <title>Deep-cultivation of Planctomycetes and their phenomic and genomic characterization uncovers novel biology.</title>
        <authorList>
            <person name="Wiegand S."/>
            <person name="Jogler M."/>
            <person name="Boedeker C."/>
            <person name="Pinto D."/>
            <person name="Vollmers J."/>
            <person name="Rivas-Marin E."/>
            <person name="Kohn T."/>
            <person name="Peeters S.H."/>
            <person name="Heuer A."/>
            <person name="Rast P."/>
            <person name="Oberbeckmann S."/>
            <person name="Bunk B."/>
            <person name="Jeske O."/>
            <person name="Meyerdierks A."/>
            <person name="Storesund J.E."/>
            <person name="Kallscheuer N."/>
            <person name="Luecker S."/>
            <person name="Lage O.M."/>
            <person name="Pohl T."/>
            <person name="Merkel B.J."/>
            <person name="Hornburger P."/>
            <person name="Mueller R.-W."/>
            <person name="Bruemmer F."/>
            <person name="Labrenz M."/>
            <person name="Spormann A.M."/>
            <person name="Op den Camp H."/>
            <person name="Overmann J."/>
            <person name="Amann R."/>
            <person name="Jetten M.S.M."/>
            <person name="Mascher T."/>
            <person name="Medema M.H."/>
            <person name="Devos D.P."/>
            <person name="Kaster A.-K."/>
            <person name="Ovreas L."/>
            <person name="Rohde M."/>
            <person name="Galperin M.Y."/>
            <person name="Jogler C."/>
        </authorList>
    </citation>
    <scope>NUCLEOTIDE SEQUENCE [LARGE SCALE GENOMIC DNA]</scope>
    <source>
        <strain evidence="4 5">Pla85_3_4</strain>
    </source>
</reference>
<dbReference type="Pfam" id="PF12799">
    <property type="entry name" value="LRR_4"/>
    <property type="match status" value="1"/>
</dbReference>
<dbReference type="InterPro" id="IPR025875">
    <property type="entry name" value="Leu-rich_rpt_4"/>
</dbReference>
<dbReference type="Gene3D" id="3.80.10.10">
    <property type="entry name" value="Ribonuclease Inhibitor"/>
    <property type="match status" value="1"/>
</dbReference>
<proteinExistence type="predicted"/>
<dbReference type="InterPro" id="IPR032675">
    <property type="entry name" value="LRR_dom_sf"/>
</dbReference>
<keyword evidence="5" id="KW-1185">Reference proteome</keyword>
<dbReference type="AlphaFoldDB" id="A0A518E204"/>
<dbReference type="InterPro" id="IPR001611">
    <property type="entry name" value="Leu-rich_rpt"/>
</dbReference>
<dbReference type="KEGG" id="lcre:Pla8534_59650"/>
<evidence type="ECO:0000313" key="5">
    <source>
        <dbReference type="Proteomes" id="UP000317648"/>
    </source>
</evidence>
<dbReference type="InterPro" id="IPR050836">
    <property type="entry name" value="SDS22/Internalin_LRR"/>
</dbReference>
<evidence type="ECO:0000256" key="2">
    <source>
        <dbReference type="ARBA" id="ARBA00022737"/>
    </source>
</evidence>
<evidence type="ECO:0000313" key="4">
    <source>
        <dbReference type="EMBL" id="QDU98104.1"/>
    </source>
</evidence>
<keyword evidence="2" id="KW-0677">Repeat</keyword>
<dbReference type="EMBL" id="CP036433">
    <property type="protein sequence ID" value="QDU98104.1"/>
    <property type="molecule type" value="Genomic_DNA"/>
</dbReference>
<evidence type="ECO:0000256" key="1">
    <source>
        <dbReference type="ARBA" id="ARBA00022614"/>
    </source>
</evidence>
<dbReference type="PROSITE" id="PS51450">
    <property type="entry name" value="LRR"/>
    <property type="match status" value="1"/>
</dbReference>
<sequence>MVCPAAEKAIRPASFLPHSGLARRPVLKTCGNFDRRTGHSNPPHPKRPGRHTEQSRLLSHPRRSCRVASLPRDFAPHFPATGLHAAQVAVTAIENGRRMTTLEEVDPDFIDASPRTLLTFGWPCSTCLGGPRQPAAAFYRIQMNAAQVLPISGLDMIAKNSPIQFRLSHLFLGMFFCTVGLGIWKQMCLEATRQQEVVVMVERLGMHVGITESTFLPSSCDVYHCSRVNLVSCDWQCKNLCLLLNFPRIEFLEAAYSNASDYSCLSHLTRLKYINLKGTNIVDVSPLSELPDLEHLNLSCTNICDVTPLRKLRSLERLDLRATHVDAEQIKEIEKAIPGCAVLY</sequence>
<dbReference type="PANTHER" id="PTHR46652">
    <property type="entry name" value="LEUCINE-RICH REPEAT AND IQ DOMAIN-CONTAINING PROTEIN 1-RELATED"/>
    <property type="match status" value="1"/>
</dbReference>
<name>A0A518E204_9BACT</name>
<protein>
    <submittedName>
        <fullName evidence="4">Internalin-A</fullName>
    </submittedName>
</protein>
<feature type="region of interest" description="Disordered" evidence="3">
    <location>
        <begin position="31"/>
        <end position="62"/>
    </location>
</feature>
<evidence type="ECO:0000256" key="3">
    <source>
        <dbReference type="SAM" id="MobiDB-lite"/>
    </source>
</evidence>
<gene>
    <name evidence="4" type="primary">inlA_6</name>
    <name evidence="4" type="ORF">Pla8534_59650</name>
</gene>
<dbReference type="Proteomes" id="UP000317648">
    <property type="component" value="Chromosome"/>
</dbReference>
<organism evidence="4 5">
    <name type="scientific">Lignipirellula cremea</name>
    <dbReference type="NCBI Taxonomy" id="2528010"/>
    <lineage>
        <taxon>Bacteria</taxon>
        <taxon>Pseudomonadati</taxon>
        <taxon>Planctomycetota</taxon>
        <taxon>Planctomycetia</taxon>
        <taxon>Pirellulales</taxon>
        <taxon>Pirellulaceae</taxon>
        <taxon>Lignipirellula</taxon>
    </lineage>
</organism>
<keyword evidence="1" id="KW-0433">Leucine-rich repeat</keyword>